<protein>
    <recommendedName>
        <fullName evidence="10">tRNA dimethylallyltransferase</fullName>
        <ecNumber evidence="10">2.5.1.75</ecNumber>
    </recommendedName>
    <alternativeName>
        <fullName evidence="10">Dimethylallyl diphosphate:tRNA dimethylallyltransferase</fullName>
        <shortName evidence="10">DMAPP:tRNA dimethylallyltransferase</shortName>
        <shortName evidence="10">DMATase</shortName>
    </alternativeName>
    <alternativeName>
        <fullName evidence="10">Isopentenyl-diphosphate:tRNA isopentenyltransferase</fullName>
        <shortName evidence="10">IPP transferase</shortName>
        <shortName evidence="10">IPPT</shortName>
        <shortName evidence="10">IPTase</shortName>
    </alternativeName>
</protein>
<comment type="caution">
    <text evidence="14">The sequence shown here is derived from an EMBL/GenBank/DDBJ whole genome shotgun (WGS) entry which is preliminary data.</text>
</comment>
<dbReference type="SUPFAM" id="SSF52540">
    <property type="entry name" value="P-loop containing nucleoside triphosphate hydrolases"/>
    <property type="match status" value="2"/>
</dbReference>
<reference evidence="14 15" key="1">
    <citation type="submission" date="2022-06" db="EMBL/GenBank/DDBJ databases">
        <title>Fructobacillus taiwanensis sp. nov., isolated from the honeybee.</title>
        <authorList>
            <person name="Chen Y.-S."/>
            <person name="Wang L.-T."/>
            <person name="Lee Y.-S."/>
            <person name="Chang Y.-C."/>
            <person name="Wu H.-C."/>
            <person name="Liao C.-Y."/>
            <person name="Chen W.-H."/>
            <person name="Deng J.-N."/>
            <person name="Wang Y.-H."/>
        </authorList>
    </citation>
    <scope>NUCLEOTIDE SEQUENCE [LARGE SCALE GENOMIC DNA]</scope>
    <source>
        <strain evidence="14 15">W13</strain>
    </source>
</reference>
<evidence type="ECO:0000256" key="2">
    <source>
        <dbReference type="ARBA" id="ARBA00003213"/>
    </source>
</evidence>
<evidence type="ECO:0000256" key="13">
    <source>
        <dbReference type="RuleBase" id="RU003785"/>
    </source>
</evidence>
<feature type="region of interest" description="Interaction with substrate tRNA" evidence="10">
    <location>
        <begin position="36"/>
        <end position="39"/>
    </location>
</feature>
<evidence type="ECO:0000256" key="12">
    <source>
        <dbReference type="RuleBase" id="RU003784"/>
    </source>
</evidence>
<evidence type="ECO:0000256" key="8">
    <source>
        <dbReference type="ARBA" id="ARBA00022842"/>
    </source>
</evidence>
<evidence type="ECO:0000256" key="3">
    <source>
        <dbReference type="ARBA" id="ARBA00005842"/>
    </source>
</evidence>
<dbReference type="GO" id="GO:0052381">
    <property type="term" value="F:tRNA dimethylallyltransferase activity"/>
    <property type="evidence" value="ECO:0007669"/>
    <property type="project" value="UniProtKB-EC"/>
</dbReference>
<evidence type="ECO:0000256" key="4">
    <source>
        <dbReference type="ARBA" id="ARBA00022679"/>
    </source>
</evidence>
<evidence type="ECO:0000256" key="6">
    <source>
        <dbReference type="ARBA" id="ARBA00022741"/>
    </source>
</evidence>
<keyword evidence="6 10" id="KW-0547">Nucleotide-binding</keyword>
<dbReference type="InterPro" id="IPR039657">
    <property type="entry name" value="Dimethylallyltransferase"/>
</dbReference>
<dbReference type="Gene3D" id="3.40.50.300">
    <property type="entry name" value="P-loop containing nucleotide triphosphate hydrolases"/>
    <property type="match status" value="1"/>
</dbReference>
<evidence type="ECO:0000256" key="11">
    <source>
        <dbReference type="RuleBase" id="RU003783"/>
    </source>
</evidence>
<keyword evidence="8 10" id="KW-0460">Magnesium</keyword>
<proteinExistence type="inferred from homology"/>
<dbReference type="PANTHER" id="PTHR11088:SF60">
    <property type="entry name" value="TRNA DIMETHYLALLYLTRANSFERASE"/>
    <property type="match status" value="1"/>
</dbReference>
<sequence length="300" mass="33287">MPKIPIVVIAGPTASGKSDLAMALAEQFNGELVSADSLQVYKNLDIGTAKATAEERKRVPQHLLDLVDEDASFTVADFIKEADKAILDISSRGKLPIVVGGTGFYVKALLGQQALEYGESNEEEVKKDSALPLADLVAKLKGLANEDFVSSVDLNNKTRVVRAIQKAKMTPQKSAASRPDYDPLVLALDWPREVLYDRINRRVDIMMDAGLENEARVLFELGGSNVQAGRGIGYKEFYPYFESDVTLKEVVEAIQQDSRRYAKRQLTYWRHQIVGLQWIDGQDAKAIAEEKVRAFLNARD</sequence>
<dbReference type="Pfam" id="PF01715">
    <property type="entry name" value="IPPT"/>
    <property type="match status" value="1"/>
</dbReference>
<comment type="similarity">
    <text evidence="3 10 13">Belongs to the IPP transferase family.</text>
</comment>
<evidence type="ECO:0000256" key="7">
    <source>
        <dbReference type="ARBA" id="ARBA00022840"/>
    </source>
</evidence>
<comment type="caution">
    <text evidence="10">Lacks conserved residue(s) required for the propagation of feature annotation.</text>
</comment>
<dbReference type="EMBL" id="JAMWYK010000003">
    <property type="protein sequence ID" value="MCO0832287.1"/>
    <property type="molecule type" value="Genomic_DNA"/>
</dbReference>
<keyword evidence="7 10" id="KW-0067">ATP-binding</keyword>
<dbReference type="InterPro" id="IPR018022">
    <property type="entry name" value="IPT"/>
</dbReference>
<evidence type="ECO:0000256" key="5">
    <source>
        <dbReference type="ARBA" id="ARBA00022694"/>
    </source>
</evidence>
<evidence type="ECO:0000313" key="15">
    <source>
        <dbReference type="Proteomes" id="UP001523234"/>
    </source>
</evidence>
<keyword evidence="5 10" id="KW-0819">tRNA processing</keyword>
<dbReference type="InterPro" id="IPR027417">
    <property type="entry name" value="P-loop_NTPase"/>
</dbReference>
<dbReference type="NCBIfam" id="TIGR00174">
    <property type="entry name" value="miaA"/>
    <property type="match status" value="1"/>
</dbReference>
<comment type="subunit">
    <text evidence="10">Monomer.</text>
</comment>
<accession>A0ABT0ZQM2</accession>
<organism evidence="14 15">
    <name type="scientific">Fructobacillus apis</name>
    <dbReference type="NCBI Taxonomy" id="2935017"/>
    <lineage>
        <taxon>Bacteria</taxon>
        <taxon>Bacillati</taxon>
        <taxon>Bacillota</taxon>
        <taxon>Bacilli</taxon>
        <taxon>Lactobacillales</taxon>
        <taxon>Lactobacillaceae</taxon>
        <taxon>Fructobacillus</taxon>
    </lineage>
</organism>
<dbReference type="RefSeq" id="WP_252443305.1">
    <property type="nucleotide sequence ID" value="NZ_JAMWYK010000003.1"/>
</dbReference>
<comment type="cofactor">
    <cofactor evidence="1 10">
        <name>Mg(2+)</name>
        <dbReference type="ChEBI" id="CHEBI:18420"/>
    </cofactor>
</comment>
<comment type="function">
    <text evidence="2 10 12">Catalyzes the transfer of a dimethylallyl group onto the adenine at position 37 in tRNAs that read codons beginning with uridine, leading to the formation of N6-(dimethylallyl)adenosine (i(6)A).</text>
</comment>
<evidence type="ECO:0000313" key="14">
    <source>
        <dbReference type="EMBL" id="MCO0832287.1"/>
    </source>
</evidence>
<feature type="site" description="Interaction with substrate tRNA" evidence="10">
    <location>
        <position position="102"/>
    </location>
</feature>
<evidence type="ECO:0000256" key="1">
    <source>
        <dbReference type="ARBA" id="ARBA00001946"/>
    </source>
</evidence>
<dbReference type="PANTHER" id="PTHR11088">
    <property type="entry name" value="TRNA DIMETHYLALLYLTRANSFERASE"/>
    <property type="match status" value="1"/>
</dbReference>
<comment type="catalytic activity">
    <reaction evidence="9 10 11">
        <text>adenosine(37) in tRNA + dimethylallyl diphosphate = N(6)-dimethylallyladenosine(37) in tRNA + diphosphate</text>
        <dbReference type="Rhea" id="RHEA:26482"/>
        <dbReference type="Rhea" id="RHEA-COMP:10162"/>
        <dbReference type="Rhea" id="RHEA-COMP:10375"/>
        <dbReference type="ChEBI" id="CHEBI:33019"/>
        <dbReference type="ChEBI" id="CHEBI:57623"/>
        <dbReference type="ChEBI" id="CHEBI:74411"/>
        <dbReference type="ChEBI" id="CHEBI:74415"/>
        <dbReference type="EC" id="2.5.1.75"/>
    </reaction>
</comment>
<evidence type="ECO:0000256" key="9">
    <source>
        <dbReference type="ARBA" id="ARBA00049563"/>
    </source>
</evidence>
<dbReference type="EC" id="2.5.1.75" evidence="10"/>
<name>A0ABT0ZQM2_9LACO</name>
<gene>
    <name evidence="10 14" type="primary">miaA</name>
    <name evidence="14" type="ORF">NFX39_04175</name>
</gene>
<keyword evidence="4 10" id="KW-0808">Transferase</keyword>
<keyword evidence="15" id="KW-1185">Reference proteome</keyword>
<feature type="binding site" evidence="10">
    <location>
        <begin position="11"/>
        <end position="18"/>
    </location>
    <ligand>
        <name>ATP</name>
        <dbReference type="ChEBI" id="CHEBI:30616"/>
    </ligand>
</feature>
<dbReference type="HAMAP" id="MF_00185">
    <property type="entry name" value="IPP_trans"/>
    <property type="match status" value="1"/>
</dbReference>
<feature type="binding site" evidence="10">
    <location>
        <begin position="13"/>
        <end position="18"/>
    </location>
    <ligand>
        <name>substrate</name>
    </ligand>
</feature>
<evidence type="ECO:0000256" key="10">
    <source>
        <dbReference type="HAMAP-Rule" id="MF_00185"/>
    </source>
</evidence>
<dbReference type="Proteomes" id="UP001523234">
    <property type="component" value="Unassembled WGS sequence"/>
</dbReference>